<evidence type="ECO:0000259" key="1">
    <source>
        <dbReference type="Pfam" id="PF11716"/>
    </source>
</evidence>
<sequence>MTAELLRPAAGEFLRIADAVHDLAAPTPCAGYDVRGLLNHLLYWGPWMIAAGRRSAAPSPLGGEADAALVTDSWRADLEKQTETLVEVFEPPSAWTGTTALGSASLPAAVVGAMVLGEFVLHGWDLARASGQQLRCAPEAATAVYESAVAMGEQARSMGVYGPAVPVAADASPLERALGAAGRDPGWSCPQVG</sequence>
<dbReference type="PATRIC" id="fig|749927.5.peg.9062"/>
<feature type="domain" description="Mycothiol-dependent maleylpyruvate isomerase metal-binding" evidence="1">
    <location>
        <begin position="6"/>
        <end position="127"/>
    </location>
</feature>
<evidence type="ECO:0000313" key="3">
    <source>
        <dbReference type="Proteomes" id="UP000000328"/>
    </source>
</evidence>
<dbReference type="EMBL" id="CP002000">
    <property type="protein sequence ID" value="ADJ50424.1"/>
    <property type="molecule type" value="Genomic_DNA"/>
</dbReference>
<organism evidence="2 3">
    <name type="scientific">Amycolatopsis mediterranei (strain U-32)</name>
    <dbReference type="NCBI Taxonomy" id="749927"/>
    <lineage>
        <taxon>Bacteria</taxon>
        <taxon>Bacillati</taxon>
        <taxon>Actinomycetota</taxon>
        <taxon>Actinomycetes</taxon>
        <taxon>Pseudonocardiales</taxon>
        <taxon>Pseudonocardiaceae</taxon>
        <taxon>Amycolatopsis</taxon>
    </lineage>
</organism>
<accession>A0A0H3DL32</accession>
<dbReference type="SUPFAM" id="SSF109854">
    <property type="entry name" value="DinB/YfiT-like putative metalloenzymes"/>
    <property type="match status" value="1"/>
</dbReference>
<dbReference type="InterPro" id="IPR034660">
    <property type="entry name" value="DinB/YfiT-like"/>
</dbReference>
<proteinExistence type="predicted"/>
<dbReference type="Gene3D" id="1.20.120.450">
    <property type="entry name" value="dinb family like domain"/>
    <property type="match status" value="1"/>
</dbReference>
<dbReference type="NCBIfam" id="TIGR03083">
    <property type="entry name" value="maleylpyruvate isomerase family mycothiol-dependent enzyme"/>
    <property type="match status" value="1"/>
</dbReference>
<dbReference type="KEGG" id="amd:AMED_8731"/>
<reference evidence="2 3" key="1">
    <citation type="journal article" date="2010" name="Cell Res.">
        <title>Complete genome sequence of the rifamycin SV-producing Amycolatopsis mediterranei U32 revealed its genetic characteristics in phylogeny and metabolism.</title>
        <authorList>
            <person name="Zhao W."/>
            <person name="Zhong Y."/>
            <person name="Yuan H."/>
            <person name="Wang J."/>
            <person name="Zheng H."/>
            <person name="Wang Y."/>
            <person name="Cen X."/>
            <person name="Xu F."/>
            <person name="Bai J."/>
            <person name="Han X."/>
            <person name="Lu G."/>
            <person name="Zhu Y."/>
            <person name="Shao Z."/>
            <person name="Yan H."/>
            <person name="Li C."/>
            <person name="Peng N."/>
            <person name="Zhang Z."/>
            <person name="Zhang Y."/>
            <person name="Lin W."/>
            <person name="Fan Y."/>
            <person name="Qin Z."/>
            <person name="Hu Y."/>
            <person name="Zhu B."/>
            <person name="Wang S."/>
            <person name="Ding X."/>
            <person name="Zhao G.P."/>
        </authorList>
    </citation>
    <scope>NUCLEOTIDE SEQUENCE [LARGE SCALE GENOMIC DNA]</scope>
    <source>
        <strain evidence="3">U-32</strain>
    </source>
</reference>
<dbReference type="InterPro" id="IPR017520">
    <property type="entry name" value="CHP03086"/>
</dbReference>
<dbReference type="OrthoDB" id="5185819at2"/>
<dbReference type="AlphaFoldDB" id="A0A0H3DL32"/>
<dbReference type="GO" id="GO:0046872">
    <property type="term" value="F:metal ion binding"/>
    <property type="evidence" value="ECO:0007669"/>
    <property type="project" value="InterPro"/>
</dbReference>
<dbReference type="RefSeq" id="WP_013230451.1">
    <property type="nucleotide sequence ID" value="NC_014318.1"/>
</dbReference>
<evidence type="ECO:0000313" key="2">
    <source>
        <dbReference type="EMBL" id="ADJ50424.1"/>
    </source>
</evidence>
<gene>
    <name evidence="2" type="ordered locus">AMED_8731</name>
</gene>
<dbReference type="GeneID" id="92876331"/>
<dbReference type="InterPro" id="IPR024344">
    <property type="entry name" value="MDMPI_metal-binding"/>
</dbReference>
<protein>
    <recommendedName>
        <fullName evidence="1">Mycothiol-dependent maleylpyruvate isomerase metal-binding domain-containing protein</fullName>
    </recommendedName>
</protein>
<dbReference type="InterPro" id="IPR017517">
    <property type="entry name" value="Maleyloyr_isom"/>
</dbReference>
<dbReference type="NCBIfam" id="TIGR03086">
    <property type="entry name" value="TIGR03086 family metal-binding protein"/>
    <property type="match status" value="1"/>
</dbReference>
<name>A0A0H3DL32_AMYMU</name>
<dbReference type="Pfam" id="PF11716">
    <property type="entry name" value="MDMPI_N"/>
    <property type="match status" value="1"/>
</dbReference>
<dbReference type="HOGENOM" id="CLU_051661_2_0_11"/>
<dbReference type="eggNOG" id="ENOG5032B92">
    <property type="taxonomic scope" value="Bacteria"/>
</dbReference>
<dbReference type="Proteomes" id="UP000000328">
    <property type="component" value="Chromosome"/>
</dbReference>